<dbReference type="AlphaFoldDB" id="A0A367FB44"/>
<organism evidence="3 4">
    <name type="scientific">Streptomyces diacarni</name>
    <dbReference type="NCBI Taxonomy" id="2800381"/>
    <lineage>
        <taxon>Bacteria</taxon>
        <taxon>Bacillati</taxon>
        <taxon>Actinomycetota</taxon>
        <taxon>Actinomycetes</taxon>
        <taxon>Kitasatosporales</taxon>
        <taxon>Streptomycetaceae</taxon>
        <taxon>Streptomyces</taxon>
    </lineage>
</organism>
<keyword evidence="2" id="KW-0732">Signal</keyword>
<reference evidence="3 4" key="1">
    <citation type="submission" date="2018-06" db="EMBL/GenBank/DDBJ databases">
        <title>Streptomyces reniochalinae sp. nov. and Streptomyces diacarnus sp. nov. from marine sponges.</title>
        <authorList>
            <person name="Li L."/>
        </authorList>
    </citation>
    <scope>NUCLEOTIDE SEQUENCE [LARGE SCALE GENOMIC DNA]</scope>
    <source>
        <strain evidence="3 4">LHW51701</strain>
    </source>
</reference>
<accession>A0A367FB44</accession>
<gene>
    <name evidence="3" type="ORF">DTL70_04330</name>
</gene>
<evidence type="ECO:0000313" key="3">
    <source>
        <dbReference type="EMBL" id="RCG27568.1"/>
    </source>
</evidence>
<protein>
    <recommendedName>
        <fullName evidence="5">Lipoprotein</fullName>
    </recommendedName>
</protein>
<dbReference type="EMBL" id="QOIN01000028">
    <property type="protein sequence ID" value="RCG27568.1"/>
    <property type="molecule type" value="Genomic_DNA"/>
</dbReference>
<dbReference type="RefSeq" id="WP_114020478.1">
    <property type="nucleotide sequence ID" value="NZ_QOIN01000028.1"/>
</dbReference>
<evidence type="ECO:0008006" key="5">
    <source>
        <dbReference type="Google" id="ProtNLM"/>
    </source>
</evidence>
<sequence length="314" mass="33500">MRFKRAKVVGSAAALAVIAAAGSVTTVHATEDGASPADGSVGEKARAPEKIDSRVVDKDDSHIRIELKDKRQVSLTYAKDKGLVERHRPAEGGNWSSPKTIHKTKAESCQGIDARAHGDTVAVTADWGRYCSDGEPPQESVAAMGAGDLTEWDTASSKGSDGWPPAKIYDGGDRAEFVAKGPHSTTTLPWKKGSGFGDEVTVYEPIPARFVGSWRAEDGSHRVTFQQAAGGKPATGTIETLQGQRCLGSGVVTKKSADGVELGNFTVREGAETKNCPPEVFEHFYQVKTTESDMRLMELGKPPKPVATYERTGD</sequence>
<keyword evidence="4" id="KW-1185">Reference proteome</keyword>
<proteinExistence type="predicted"/>
<dbReference type="Proteomes" id="UP000252914">
    <property type="component" value="Unassembled WGS sequence"/>
</dbReference>
<feature type="region of interest" description="Disordered" evidence="1">
    <location>
        <begin position="26"/>
        <end position="48"/>
    </location>
</feature>
<name>A0A367FB44_9ACTN</name>
<feature type="chain" id="PRO_5016670017" description="Lipoprotein" evidence="2">
    <location>
        <begin position="30"/>
        <end position="314"/>
    </location>
</feature>
<feature type="signal peptide" evidence="2">
    <location>
        <begin position="1"/>
        <end position="29"/>
    </location>
</feature>
<evidence type="ECO:0000256" key="1">
    <source>
        <dbReference type="SAM" id="MobiDB-lite"/>
    </source>
</evidence>
<evidence type="ECO:0000256" key="2">
    <source>
        <dbReference type="SAM" id="SignalP"/>
    </source>
</evidence>
<evidence type="ECO:0000313" key="4">
    <source>
        <dbReference type="Proteomes" id="UP000252914"/>
    </source>
</evidence>
<comment type="caution">
    <text evidence="3">The sequence shown here is derived from an EMBL/GenBank/DDBJ whole genome shotgun (WGS) entry which is preliminary data.</text>
</comment>